<sequence length="73" mass="7608">MIGFWTWVPRERSSIKHSGGGGPAMGFGFGGGGGGGLMELHGSGTVVAFTVSSLMSDSGLYKKVLSYQTMFMI</sequence>
<reference evidence="1" key="1">
    <citation type="journal article" date="2022" name="Plant J.">
        <title>Strategies of tolerance reflected in two North American maple genomes.</title>
        <authorList>
            <person name="McEvoy S.L."/>
            <person name="Sezen U.U."/>
            <person name="Trouern-Trend A."/>
            <person name="McMahon S.M."/>
            <person name="Schaberg P.G."/>
            <person name="Yang J."/>
            <person name="Wegrzyn J.L."/>
            <person name="Swenson N.G."/>
        </authorList>
    </citation>
    <scope>NUCLEOTIDE SEQUENCE</scope>
    <source>
        <strain evidence="1">91603</strain>
    </source>
</reference>
<dbReference type="EMBL" id="JAJSOW010000003">
    <property type="protein sequence ID" value="KAI9195125.1"/>
    <property type="molecule type" value="Genomic_DNA"/>
</dbReference>
<comment type="caution">
    <text evidence="1">The sequence shown here is derived from an EMBL/GenBank/DDBJ whole genome shotgun (WGS) entry which is preliminary data.</text>
</comment>
<keyword evidence="2" id="KW-1185">Reference proteome</keyword>
<dbReference type="Proteomes" id="UP001064489">
    <property type="component" value="Chromosome 1"/>
</dbReference>
<accession>A0AAD5JE40</accession>
<name>A0AAD5JE40_ACENE</name>
<gene>
    <name evidence="1" type="ORF">LWI28_011967</name>
</gene>
<reference evidence="1" key="2">
    <citation type="submission" date="2023-02" db="EMBL/GenBank/DDBJ databases">
        <authorList>
            <person name="Swenson N.G."/>
            <person name="Wegrzyn J.L."/>
            <person name="Mcevoy S.L."/>
        </authorList>
    </citation>
    <scope>NUCLEOTIDE SEQUENCE</scope>
    <source>
        <strain evidence="1">91603</strain>
        <tissue evidence="1">Leaf</tissue>
    </source>
</reference>
<evidence type="ECO:0000313" key="2">
    <source>
        <dbReference type="Proteomes" id="UP001064489"/>
    </source>
</evidence>
<proteinExistence type="predicted"/>
<evidence type="ECO:0000313" key="1">
    <source>
        <dbReference type="EMBL" id="KAI9195125.1"/>
    </source>
</evidence>
<dbReference type="AlphaFoldDB" id="A0AAD5JE40"/>
<protein>
    <submittedName>
        <fullName evidence="1">Uncharacterized protein</fullName>
    </submittedName>
</protein>
<organism evidence="1 2">
    <name type="scientific">Acer negundo</name>
    <name type="common">Box elder</name>
    <dbReference type="NCBI Taxonomy" id="4023"/>
    <lineage>
        <taxon>Eukaryota</taxon>
        <taxon>Viridiplantae</taxon>
        <taxon>Streptophyta</taxon>
        <taxon>Embryophyta</taxon>
        <taxon>Tracheophyta</taxon>
        <taxon>Spermatophyta</taxon>
        <taxon>Magnoliopsida</taxon>
        <taxon>eudicotyledons</taxon>
        <taxon>Gunneridae</taxon>
        <taxon>Pentapetalae</taxon>
        <taxon>rosids</taxon>
        <taxon>malvids</taxon>
        <taxon>Sapindales</taxon>
        <taxon>Sapindaceae</taxon>
        <taxon>Hippocastanoideae</taxon>
        <taxon>Acereae</taxon>
        <taxon>Acer</taxon>
    </lineage>
</organism>